<keyword evidence="5" id="KW-0963">Cytoplasm</keyword>
<keyword evidence="2 5" id="KW-0547">Nucleotide-binding</keyword>
<evidence type="ECO:0000313" key="8">
    <source>
        <dbReference type="Proteomes" id="UP000321945"/>
    </source>
</evidence>
<keyword evidence="3 5" id="KW-0067">ATP-binding</keyword>
<keyword evidence="8" id="KW-1185">Reference proteome</keyword>
<dbReference type="PROSITE" id="PS51219">
    <property type="entry name" value="DPCK"/>
    <property type="match status" value="1"/>
</dbReference>
<dbReference type="SUPFAM" id="SSF52540">
    <property type="entry name" value="P-loop containing nucleoside triphosphate hydrolases"/>
    <property type="match status" value="1"/>
</dbReference>
<dbReference type="InterPro" id="IPR027417">
    <property type="entry name" value="P-loop_NTPase"/>
</dbReference>
<dbReference type="HAMAP" id="MF_00376">
    <property type="entry name" value="Dephospho_CoA_kinase"/>
    <property type="match status" value="1"/>
</dbReference>
<comment type="pathway">
    <text evidence="5">Cofactor biosynthesis; coenzyme A biosynthesis; CoA from (R)-pantothenate: step 5/5.</text>
</comment>
<evidence type="ECO:0000256" key="4">
    <source>
        <dbReference type="ARBA" id="ARBA00022993"/>
    </source>
</evidence>
<dbReference type="GO" id="GO:0005737">
    <property type="term" value="C:cytoplasm"/>
    <property type="evidence" value="ECO:0007669"/>
    <property type="project" value="UniProtKB-SubCell"/>
</dbReference>
<dbReference type="GO" id="GO:0005524">
    <property type="term" value="F:ATP binding"/>
    <property type="evidence" value="ECO:0007669"/>
    <property type="project" value="UniProtKB-UniRule"/>
</dbReference>
<reference evidence="7 8" key="1">
    <citation type="submission" date="2019-08" db="EMBL/GenBank/DDBJ databases">
        <title>Genome of Aequorivita lipolytica Y10-2 (type strain).</title>
        <authorList>
            <person name="Bowman J.P."/>
        </authorList>
    </citation>
    <scope>NUCLEOTIDE SEQUENCE [LARGE SCALE GENOMIC DNA]</scope>
    <source>
        <strain evidence="7 8">Y10-2</strain>
    </source>
</reference>
<dbReference type="EMBL" id="VORU01000017">
    <property type="protein sequence ID" value="TXD68000.1"/>
    <property type="molecule type" value="Genomic_DNA"/>
</dbReference>
<dbReference type="PANTHER" id="PTHR10695">
    <property type="entry name" value="DEPHOSPHO-COA KINASE-RELATED"/>
    <property type="match status" value="1"/>
</dbReference>
<dbReference type="UniPathway" id="UPA00241">
    <property type="reaction ID" value="UER00356"/>
</dbReference>
<protein>
    <recommendedName>
        <fullName evidence="5 6">Dephospho-CoA kinase</fullName>
        <ecNumber evidence="5 6">2.7.1.24</ecNumber>
    </recommendedName>
    <alternativeName>
        <fullName evidence="5">Dephosphocoenzyme A kinase</fullName>
    </alternativeName>
</protein>
<dbReference type="CDD" id="cd02022">
    <property type="entry name" value="DPCK"/>
    <property type="match status" value="1"/>
</dbReference>
<dbReference type="GO" id="GO:0015937">
    <property type="term" value="P:coenzyme A biosynthetic process"/>
    <property type="evidence" value="ECO:0007669"/>
    <property type="project" value="UniProtKB-UniRule"/>
</dbReference>
<comment type="function">
    <text evidence="5">Catalyzes the phosphorylation of the 3'-hydroxyl group of dephosphocoenzyme A to form coenzyme A.</text>
</comment>
<comment type="subcellular location">
    <subcellularLocation>
        <location evidence="5">Cytoplasm</location>
    </subcellularLocation>
</comment>
<comment type="catalytic activity">
    <reaction evidence="5">
        <text>3'-dephospho-CoA + ATP = ADP + CoA + H(+)</text>
        <dbReference type="Rhea" id="RHEA:18245"/>
        <dbReference type="ChEBI" id="CHEBI:15378"/>
        <dbReference type="ChEBI" id="CHEBI:30616"/>
        <dbReference type="ChEBI" id="CHEBI:57287"/>
        <dbReference type="ChEBI" id="CHEBI:57328"/>
        <dbReference type="ChEBI" id="CHEBI:456216"/>
        <dbReference type="EC" id="2.7.1.24"/>
    </reaction>
</comment>
<evidence type="ECO:0000256" key="2">
    <source>
        <dbReference type="ARBA" id="ARBA00022741"/>
    </source>
</evidence>
<comment type="similarity">
    <text evidence="1 5">Belongs to the CoaE family.</text>
</comment>
<evidence type="ECO:0000256" key="3">
    <source>
        <dbReference type="ARBA" id="ARBA00022840"/>
    </source>
</evidence>
<feature type="binding site" evidence="5">
    <location>
        <begin position="11"/>
        <end position="16"/>
    </location>
    <ligand>
        <name>ATP</name>
        <dbReference type="ChEBI" id="CHEBI:30616"/>
    </ligand>
</feature>
<gene>
    <name evidence="5" type="primary">coaE</name>
    <name evidence="7" type="ORF">ESV24_14245</name>
</gene>
<dbReference type="RefSeq" id="WP_111816274.1">
    <property type="nucleotide sequence ID" value="NZ_CBCRZQ010000006.1"/>
</dbReference>
<keyword evidence="4 5" id="KW-0173">Coenzyme A biosynthesis</keyword>
<dbReference type="Proteomes" id="UP000321945">
    <property type="component" value="Unassembled WGS sequence"/>
</dbReference>
<accession>A0A5C6YKW8</accession>
<dbReference type="Gene3D" id="3.40.50.300">
    <property type="entry name" value="P-loop containing nucleotide triphosphate hydrolases"/>
    <property type="match status" value="1"/>
</dbReference>
<dbReference type="GO" id="GO:0004140">
    <property type="term" value="F:dephospho-CoA kinase activity"/>
    <property type="evidence" value="ECO:0007669"/>
    <property type="project" value="UniProtKB-UniRule"/>
</dbReference>
<dbReference type="Pfam" id="PF01121">
    <property type="entry name" value="CoaE"/>
    <property type="match status" value="1"/>
</dbReference>
<dbReference type="AlphaFoldDB" id="A0A5C6YKW8"/>
<proteinExistence type="inferred from homology"/>
<dbReference type="PANTHER" id="PTHR10695:SF46">
    <property type="entry name" value="BIFUNCTIONAL COENZYME A SYNTHASE-RELATED"/>
    <property type="match status" value="1"/>
</dbReference>
<keyword evidence="5 7" id="KW-0418">Kinase</keyword>
<dbReference type="EC" id="2.7.1.24" evidence="5 6"/>
<evidence type="ECO:0000256" key="1">
    <source>
        <dbReference type="ARBA" id="ARBA00009018"/>
    </source>
</evidence>
<dbReference type="InterPro" id="IPR001977">
    <property type="entry name" value="Depp_CoAkinase"/>
</dbReference>
<evidence type="ECO:0000256" key="5">
    <source>
        <dbReference type="HAMAP-Rule" id="MF_00376"/>
    </source>
</evidence>
<sequence>MKIVGLTGGIGSGKTTVAKMFSELGVPVYIADVEAKKLTNTSKVIRRKLIELLGENAYNKEGLNRTYVADKIFADTDLLRAVNEIIHPKVAVHFKKWAAEQKSTYVIKEAAILFENGGYKNCDLVVLVTAPKAVRIKRVMGRDKASKYEIEQRMDNQWSDEEKMKLADIIIENIDLEATKKNVAEIHNSILKKS</sequence>
<evidence type="ECO:0000256" key="6">
    <source>
        <dbReference type="NCBIfam" id="TIGR00152"/>
    </source>
</evidence>
<name>A0A5C6YKW8_9FLAO</name>
<dbReference type="NCBIfam" id="TIGR00152">
    <property type="entry name" value="dephospho-CoA kinase"/>
    <property type="match status" value="1"/>
</dbReference>
<keyword evidence="5 7" id="KW-0808">Transferase</keyword>
<organism evidence="7 8">
    <name type="scientific">Aequorivita lipolytica</name>
    <dbReference type="NCBI Taxonomy" id="153267"/>
    <lineage>
        <taxon>Bacteria</taxon>
        <taxon>Pseudomonadati</taxon>
        <taxon>Bacteroidota</taxon>
        <taxon>Flavobacteriia</taxon>
        <taxon>Flavobacteriales</taxon>
        <taxon>Flavobacteriaceae</taxon>
        <taxon>Aequorivita</taxon>
    </lineage>
</organism>
<dbReference type="OrthoDB" id="9812943at2"/>
<comment type="caution">
    <text evidence="7">The sequence shown here is derived from an EMBL/GenBank/DDBJ whole genome shotgun (WGS) entry which is preliminary data.</text>
</comment>
<evidence type="ECO:0000313" key="7">
    <source>
        <dbReference type="EMBL" id="TXD68000.1"/>
    </source>
</evidence>